<dbReference type="Proteomes" id="UP000599437">
    <property type="component" value="Unassembled WGS sequence"/>
</dbReference>
<evidence type="ECO:0000313" key="4">
    <source>
        <dbReference type="Proteomes" id="UP000599437"/>
    </source>
</evidence>
<organism evidence="3 4">
    <name type="scientific">Streptomyces chryseus</name>
    <dbReference type="NCBI Taxonomy" id="68186"/>
    <lineage>
        <taxon>Bacteria</taxon>
        <taxon>Bacillati</taxon>
        <taxon>Actinomycetota</taxon>
        <taxon>Actinomycetes</taxon>
        <taxon>Kitasatosporales</taxon>
        <taxon>Streptomycetaceae</taxon>
        <taxon>Streptomyces</taxon>
    </lineage>
</organism>
<evidence type="ECO:0000313" key="3">
    <source>
        <dbReference type="EMBL" id="GHB07827.1"/>
    </source>
</evidence>
<feature type="transmembrane region" description="Helical" evidence="2">
    <location>
        <begin position="88"/>
        <end position="110"/>
    </location>
</feature>
<evidence type="ECO:0008006" key="5">
    <source>
        <dbReference type="Google" id="ProtNLM"/>
    </source>
</evidence>
<comment type="caution">
    <text evidence="3">The sequence shown here is derived from an EMBL/GenBank/DDBJ whole genome shotgun (WGS) entry which is preliminary data.</text>
</comment>
<feature type="transmembrane region" description="Helical" evidence="2">
    <location>
        <begin position="137"/>
        <end position="156"/>
    </location>
</feature>
<name>A0ABQ3DNC6_9ACTN</name>
<keyword evidence="2" id="KW-1133">Transmembrane helix</keyword>
<evidence type="ECO:0000256" key="1">
    <source>
        <dbReference type="SAM" id="MobiDB-lite"/>
    </source>
</evidence>
<reference evidence="4" key="1">
    <citation type="journal article" date="2019" name="Int. J. Syst. Evol. Microbiol.">
        <title>The Global Catalogue of Microorganisms (GCM) 10K type strain sequencing project: providing services to taxonomists for standard genome sequencing and annotation.</title>
        <authorList>
            <consortium name="The Broad Institute Genomics Platform"/>
            <consortium name="The Broad Institute Genome Sequencing Center for Infectious Disease"/>
            <person name="Wu L."/>
            <person name="Ma J."/>
        </authorList>
    </citation>
    <scope>NUCLEOTIDE SEQUENCE [LARGE SCALE GENOMIC DNA]</scope>
    <source>
        <strain evidence="4">JCM 4737</strain>
    </source>
</reference>
<feature type="compositionally biased region" description="Pro residues" evidence="1">
    <location>
        <begin position="1"/>
        <end position="12"/>
    </location>
</feature>
<protein>
    <recommendedName>
        <fullName evidence="5">Integral membrane protein</fullName>
    </recommendedName>
</protein>
<dbReference type="RefSeq" id="WP_189715415.1">
    <property type="nucleotide sequence ID" value="NZ_BMVO01000009.1"/>
</dbReference>
<feature type="transmembrane region" description="Helical" evidence="2">
    <location>
        <begin position="59"/>
        <end position="76"/>
    </location>
</feature>
<accession>A0ABQ3DNC6</accession>
<feature type="region of interest" description="Disordered" evidence="1">
    <location>
        <begin position="1"/>
        <end position="20"/>
    </location>
</feature>
<evidence type="ECO:0000256" key="2">
    <source>
        <dbReference type="SAM" id="Phobius"/>
    </source>
</evidence>
<keyword evidence="4" id="KW-1185">Reference proteome</keyword>
<proteinExistence type="predicted"/>
<dbReference type="EMBL" id="BMVO01000009">
    <property type="protein sequence ID" value="GHB07827.1"/>
    <property type="molecule type" value="Genomic_DNA"/>
</dbReference>
<sequence>MSQSVPPPPPGNPFADHAYPQAPAPAPVRDNVGLGVAAAFAAALVTAGIYGGIIGATEYQIGYAAVGVGYLIGLAAGKAGGANPALPVVAAILSLGAVYFGQLLGLAIAASDLLHVTVTELLFQRFEFLTSLWKEDAGPMTFLFLAIGAYASFAAAKKSAA</sequence>
<feature type="transmembrane region" description="Helical" evidence="2">
    <location>
        <begin position="32"/>
        <end position="53"/>
    </location>
</feature>
<gene>
    <name evidence="3" type="ORF">GCM10010346_33930</name>
</gene>
<keyword evidence="2" id="KW-0472">Membrane</keyword>
<keyword evidence="2" id="KW-0812">Transmembrane</keyword>